<evidence type="ECO:0000313" key="5">
    <source>
        <dbReference type="EMBL" id="MFD1745057.1"/>
    </source>
</evidence>
<dbReference type="Proteomes" id="UP001597322">
    <property type="component" value="Unassembled WGS sequence"/>
</dbReference>
<protein>
    <submittedName>
        <fullName evidence="5">Aldehyde dehydrogenase family protein</fullName>
    </submittedName>
</protein>
<gene>
    <name evidence="5" type="ORF">ACFSE1_06255</name>
</gene>
<dbReference type="Pfam" id="PF00171">
    <property type="entry name" value="Aldedh"/>
    <property type="match status" value="1"/>
</dbReference>
<feature type="domain" description="Aldehyde dehydrogenase" evidence="4">
    <location>
        <begin position="17"/>
        <end position="466"/>
    </location>
</feature>
<proteinExistence type="inferred from homology"/>
<comment type="similarity">
    <text evidence="3">Belongs to the aldehyde dehydrogenase family.</text>
</comment>
<evidence type="ECO:0000313" key="6">
    <source>
        <dbReference type="Proteomes" id="UP001597322"/>
    </source>
</evidence>
<dbReference type="Gene3D" id="3.40.309.10">
    <property type="entry name" value="Aldehyde Dehydrogenase, Chain A, domain 2"/>
    <property type="match status" value="1"/>
</dbReference>
<name>A0ABW4M0T7_9HYPH</name>
<evidence type="ECO:0000256" key="3">
    <source>
        <dbReference type="RuleBase" id="RU003345"/>
    </source>
</evidence>
<dbReference type="Gene3D" id="3.40.605.10">
    <property type="entry name" value="Aldehyde Dehydrogenase, Chain A, domain 1"/>
    <property type="match status" value="1"/>
</dbReference>
<dbReference type="InterPro" id="IPR016163">
    <property type="entry name" value="Ald_DH_C"/>
</dbReference>
<organism evidence="5 6">
    <name type="scientific">Rhizobium helianthi</name>
    <dbReference type="NCBI Taxonomy" id="1132695"/>
    <lineage>
        <taxon>Bacteria</taxon>
        <taxon>Pseudomonadati</taxon>
        <taxon>Pseudomonadota</taxon>
        <taxon>Alphaproteobacteria</taxon>
        <taxon>Hyphomicrobiales</taxon>
        <taxon>Rhizobiaceae</taxon>
        <taxon>Rhizobium/Agrobacterium group</taxon>
        <taxon>Rhizobium</taxon>
    </lineage>
</organism>
<dbReference type="CDD" id="cd07106">
    <property type="entry name" value="ALDH_AldA-AAD23400"/>
    <property type="match status" value="1"/>
</dbReference>
<dbReference type="InterPro" id="IPR044086">
    <property type="entry name" value="LUC3-like"/>
</dbReference>
<dbReference type="InterPro" id="IPR016160">
    <property type="entry name" value="Ald_DH_CS_CYS"/>
</dbReference>
<dbReference type="RefSeq" id="WP_377398003.1">
    <property type="nucleotide sequence ID" value="NZ_JBHUEQ010000008.1"/>
</dbReference>
<keyword evidence="1 3" id="KW-0560">Oxidoreductase</keyword>
<dbReference type="EMBL" id="JBHUEQ010000008">
    <property type="protein sequence ID" value="MFD1745057.1"/>
    <property type="molecule type" value="Genomic_DNA"/>
</dbReference>
<dbReference type="PROSITE" id="PS00687">
    <property type="entry name" value="ALDEHYDE_DEHYDR_GLU"/>
    <property type="match status" value="1"/>
</dbReference>
<dbReference type="SUPFAM" id="SSF53720">
    <property type="entry name" value="ALDH-like"/>
    <property type="match status" value="1"/>
</dbReference>
<reference evidence="6" key="1">
    <citation type="journal article" date="2019" name="Int. J. Syst. Evol. Microbiol.">
        <title>The Global Catalogue of Microorganisms (GCM) 10K type strain sequencing project: providing services to taxonomists for standard genome sequencing and annotation.</title>
        <authorList>
            <consortium name="The Broad Institute Genomics Platform"/>
            <consortium name="The Broad Institute Genome Sequencing Center for Infectious Disease"/>
            <person name="Wu L."/>
            <person name="Ma J."/>
        </authorList>
    </citation>
    <scope>NUCLEOTIDE SEQUENCE [LARGE SCALE GENOMIC DNA]</scope>
    <source>
        <strain evidence="6">CG52</strain>
    </source>
</reference>
<dbReference type="PANTHER" id="PTHR11699">
    <property type="entry name" value="ALDEHYDE DEHYDROGENASE-RELATED"/>
    <property type="match status" value="1"/>
</dbReference>
<dbReference type="InterPro" id="IPR015590">
    <property type="entry name" value="Aldehyde_DH_dom"/>
</dbReference>
<evidence type="ECO:0000256" key="1">
    <source>
        <dbReference type="ARBA" id="ARBA00023002"/>
    </source>
</evidence>
<dbReference type="InterPro" id="IPR029510">
    <property type="entry name" value="Ald_DH_CS_GLU"/>
</dbReference>
<evidence type="ECO:0000259" key="4">
    <source>
        <dbReference type="Pfam" id="PF00171"/>
    </source>
</evidence>
<evidence type="ECO:0000256" key="2">
    <source>
        <dbReference type="PROSITE-ProRule" id="PRU10007"/>
    </source>
</evidence>
<accession>A0ABW4M0T7</accession>
<feature type="active site" evidence="2">
    <location>
        <position position="243"/>
    </location>
</feature>
<dbReference type="PROSITE" id="PS00070">
    <property type="entry name" value="ALDEHYDE_DEHYDR_CYS"/>
    <property type="match status" value="1"/>
</dbReference>
<keyword evidence="6" id="KW-1185">Reference proteome</keyword>
<sequence length="469" mass="50973">MKTYSLIIGGKTVPTYTHMEVRNPASAGVVGMAPKATLEHLEQAVFVADEAYEKWSELSSVQRAEACMAVAQKIEDHAEELAQLITREQGKPLNGNGSRWEVGGAVAWARHTANLDTPIEVLQDNSDGRVELLRKPLGVVGSITPWNYPVLIAVWHILPAIRTGNTVIIKPSPFTPLSTIRLVELINEVLPPGVVNCIAGEDHLGAAMSSHPLIRKIVFTGSCATGQKIMKTAAETMKRLTLEMGGNDAGIVLPDVKPEQIVENLFWGAFLNGGQTCAALKRLYVHESVHEEVCVKLAEFTKRIPVGDGLLEDSLLGPIQNKRQFDKVVDLVEQAKLEGGRVLVGGEIKRKGPGFFYPVTLIADLTNGSRLVDEEQFGPVLPIIRYRDLDEAITLANDNPNGLGGSVWSRDLRRAAEVASKMECGSVWINKHGAIQPNAPFGGTKTSGYGVEFGMEGLKEFTDIQVIFS</sequence>
<dbReference type="InterPro" id="IPR016161">
    <property type="entry name" value="Ald_DH/histidinol_DH"/>
</dbReference>
<comment type="caution">
    <text evidence="5">The sequence shown here is derived from an EMBL/GenBank/DDBJ whole genome shotgun (WGS) entry which is preliminary data.</text>
</comment>
<dbReference type="InterPro" id="IPR016162">
    <property type="entry name" value="Ald_DH_N"/>
</dbReference>